<protein>
    <recommendedName>
        <fullName evidence="6">Recombinase</fullName>
    </recommendedName>
</protein>
<feature type="domain" description="Resolvase/invertase-type recombinase catalytic" evidence="2">
    <location>
        <begin position="32"/>
        <end position="183"/>
    </location>
</feature>
<gene>
    <name evidence="4" type="ORF">LF1_10730</name>
</gene>
<dbReference type="InterPro" id="IPR036162">
    <property type="entry name" value="Resolvase-like_N_sf"/>
</dbReference>
<dbReference type="InterPro" id="IPR038109">
    <property type="entry name" value="DNA_bind_recomb_sf"/>
</dbReference>
<dbReference type="SMART" id="SM00857">
    <property type="entry name" value="Resolvase"/>
    <property type="match status" value="1"/>
</dbReference>
<dbReference type="InterPro" id="IPR006119">
    <property type="entry name" value="Resolv_N"/>
</dbReference>
<evidence type="ECO:0000256" key="1">
    <source>
        <dbReference type="SAM" id="MobiDB-lite"/>
    </source>
</evidence>
<dbReference type="Gene3D" id="3.40.50.1390">
    <property type="entry name" value="Resolvase, N-terminal catalytic domain"/>
    <property type="match status" value="1"/>
</dbReference>
<dbReference type="PANTHER" id="PTHR30461">
    <property type="entry name" value="DNA-INVERTASE FROM LAMBDOID PROPHAGE"/>
    <property type="match status" value="1"/>
</dbReference>
<dbReference type="InterPro" id="IPR011109">
    <property type="entry name" value="DNA_bind_recombinase_dom"/>
</dbReference>
<dbReference type="GO" id="GO:0000150">
    <property type="term" value="F:DNA strand exchange activity"/>
    <property type="evidence" value="ECO:0007669"/>
    <property type="project" value="InterPro"/>
</dbReference>
<dbReference type="PANTHER" id="PTHR30461:SF23">
    <property type="entry name" value="DNA RECOMBINASE-RELATED"/>
    <property type="match status" value="1"/>
</dbReference>
<dbReference type="PROSITE" id="PS51736">
    <property type="entry name" value="RECOMBINASES_3"/>
    <property type="match status" value="1"/>
</dbReference>
<dbReference type="Gene3D" id="3.90.1750.20">
    <property type="entry name" value="Putative Large Serine Recombinase, Chain B, Domain 2"/>
    <property type="match status" value="1"/>
</dbReference>
<evidence type="ECO:0008006" key="6">
    <source>
        <dbReference type="Google" id="ProtNLM"/>
    </source>
</evidence>
<dbReference type="OrthoDB" id="266184at2"/>
<proteinExistence type="predicted"/>
<name>A0A5B1CGA9_9BACT</name>
<dbReference type="AlphaFoldDB" id="A0A5B1CGA9"/>
<evidence type="ECO:0000313" key="4">
    <source>
        <dbReference type="EMBL" id="KAA1258553.1"/>
    </source>
</evidence>
<dbReference type="InterPro" id="IPR050639">
    <property type="entry name" value="SSR_resolvase"/>
</dbReference>
<accession>A0A5B1CGA9</accession>
<evidence type="ECO:0000259" key="2">
    <source>
        <dbReference type="PROSITE" id="PS51736"/>
    </source>
</evidence>
<comment type="caution">
    <text evidence="4">The sequence shown here is derived from an EMBL/GenBank/DDBJ whole genome shotgun (WGS) entry which is preliminary data.</text>
</comment>
<dbReference type="CDD" id="cd00338">
    <property type="entry name" value="Ser_Recombinase"/>
    <property type="match status" value="1"/>
</dbReference>
<evidence type="ECO:0000259" key="3">
    <source>
        <dbReference type="PROSITE" id="PS51737"/>
    </source>
</evidence>
<feature type="region of interest" description="Disordered" evidence="1">
    <location>
        <begin position="696"/>
        <end position="717"/>
    </location>
</feature>
<dbReference type="PROSITE" id="PS51737">
    <property type="entry name" value="RECOMBINASE_DNA_BIND"/>
    <property type="match status" value="1"/>
</dbReference>
<sequence>MNEIAIAGEAVRVAKPTGLFHPKVTDRHLGFLAAVYVRQSTSAQLREHQESTARQYAMKDRVVALGWPQDSVIVIDDDLGLSGSGNADREGFRRLLKLITDQKVGLVAGLEMSRLARNSKDWSDLFEVCAIFNTLIADEDGVFDPHDPNDRLVLGLKGIISEMELHTMKVRLERGRLSKAQRGELFHDVPVGYVLDAQGSPQLDPDQSARRVMQLFFDQFEITGSSHALFQYLAEHNIRLPFRQRRGGVSGDIQWRLAAKTTVYGLLKHPLYAGAYGYGRTKRYGTKMPSKATKKHLLPEQWKVLLIDRHPAYITWQQFCDNQQRLRENDSRPDRMGPARTGVALLSGIVYCEKCGRRLAVSYPSNSSPVYRCARHSTVAGATPCNSSIRCEILDALISDKLLEALSPAGIELSLQVIQDEETRRIQMQRIYTDRVQQACYAVEVAERGYRHVDPANRLVAASLEESWEQALVAQQDAQQQLNELLSQVSTEIDDAQREAIEQCAGDVVTLWQRHLGVVDRKEVARLLLKQVNVAVQGNTQRVDVRLQWRGGYESVHEIMRTVTVYPQLDNYRELMDRMLQLVLDGNRSPAVASILAEEGYRSPRHNKPISASMIGKLLNDDPASHQQLTTPILSEHQWLTIDLATAIGVTTKKLKDWVRRGWVLADQRPFGRVWVFWADAVELTRLRQLSVSQSRKGCMGPTESLRTPTRNDRKTP</sequence>
<dbReference type="SUPFAM" id="SSF53041">
    <property type="entry name" value="Resolvase-like"/>
    <property type="match status" value="1"/>
</dbReference>
<dbReference type="Pfam" id="PF00239">
    <property type="entry name" value="Resolvase"/>
    <property type="match status" value="1"/>
</dbReference>
<dbReference type="Pfam" id="PF07508">
    <property type="entry name" value="Recombinase"/>
    <property type="match status" value="1"/>
</dbReference>
<dbReference type="EMBL" id="VRLW01000001">
    <property type="protein sequence ID" value="KAA1258553.1"/>
    <property type="molecule type" value="Genomic_DNA"/>
</dbReference>
<feature type="domain" description="Recombinase" evidence="3">
    <location>
        <begin position="190"/>
        <end position="332"/>
    </location>
</feature>
<keyword evidence="5" id="KW-1185">Reference proteome</keyword>
<dbReference type="GO" id="GO:0003677">
    <property type="term" value="F:DNA binding"/>
    <property type="evidence" value="ECO:0007669"/>
    <property type="project" value="InterPro"/>
</dbReference>
<dbReference type="Pfam" id="PF13408">
    <property type="entry name" value="Zn_ribbon_recom"/>
    <property type="match status" value="1"/>
</dbReference>
<dbReference type="RefSeq" id="WP_068257899.1">
    <property type="nucleotide sequence ID" value="NZ_LWSK01000001.1"/>
</dbReference>
<dbReference type="InterPro" id="IPR025827">
    <property type="entry name" value="Zn_ribbon_recom_dom"/>
</dbReference>
<evidence type="ECO:0000313" key="5">
    <source>
        <dbReference type="Proteomes" id="UP000322699"/>
    </source>
</evidence>
<organism evidence="4 5">
    <name type="scientific">Rubripirellula obstinata</name>
    <dbReference type="NCBI Taxonomy" id="406547"/>
    <lineage>
        <taxon>Bacteria</taxon>
        <taxon>Pseudomonadati</taxon>
        <taxon>Planctomycetota</taxon>
        <taxon>Planctomycetia</taxon>
        <taxon>Pirellulales</taxon>
        <taxon>Pirellulaceae</taxon>
        <taxon>Rubripirellula</taxon>
    </lineage>
</organism>
<dbReference type="Proteomes" id="UP000322699">
    <property type="component" value="Unassembled WGS sequence"/>
</dbReference>
<reference evidence="4 5" key="1">
    <citation type="submission" date="2019-08" db="EMBL/GenBank/DDBJ databases">
        <title>Deep-cultivation of Planctomycetes and their phenomic and genomic characterization uncovers novel biology.</title>
        <authorList>
            <person name="Wiegand S."/>
            <person name="Jogler M."/>
            <person name="Boedeker C."/>
            <person name="Pinto D."/>
            <person name="Vollmers J."/>
            <person name="Rivas-Marin E."/>
            <person name="Kohn T."/>
            <person name="Peeters S.H."/>
            <person name="Heuer A."/>
            <person name="Rast P."/>
            <person name="Oberbeckmann S."/>
            <person name="Bunk B."/>
            <person name="Jeske O."/>
            <person name="Meyerdierks A."/>
            <person name="Storesund J.E."/>
            <person name="Kallscheuer N."/>
            <person name="Luecker S."/>
            <person name="Lage O.M."/>
            <person name="Pohl T."/>
            <person name="Merkel B.J."/>
            <person name="Hornburger P."/>
            <person name="Mueller R.-W."/>
            <person name="Bruemmer F."/>
            <person name="Labrenz M."/>
            <person name="Spormann A.M."/>
            <person name="Op Den Camp H."/>
            <person name="Overmann J."/>
            <person name="Amann R."/>
            <person name="Jetten M.S.M."/>
            <person name="Mascher T."/>
            <person name="Medema M.H."/>
            <person name="Devos D.P."/>
            <person name="Kaster A.-K."/>
            <person name="Ovreas L."/>
            <person name="Rohde M."/>
            <person name="Galperin M.Y."/>
            <person name="Jogler C."/>
        </authorList>
    </citation>
    <scope>NUCLEOTIDE SEQUENCE [LARGE SCALE GENOMIC DNA]</scope>
    <source>
        <strain evidence="4 5">LF1</strain>
    </source>
</reference>